<evidence type="ECO:0000256" key="12">
    <source>
        <dbReference type="ARBA" id="ARBA00022801"/>
    </source>
</evidence>
<dbReference type="Gene3D" id="3.30.420.10">
    <property type="entry name" value="Ribonuclease H-like superfamily/Ribonuclease H"/>
    <property type="match status" value="1"/>
</dbReference>
<dbReference type="InterPro" id="IPR036397">
    <property type="entry name" value="RNaseH_sf"/>
</dbReference>
<dbReference type="EMBL" id="BAAALG010000003">
    <property type="protein sequence ID" value="GAA1095084.1"/>
    <property type="molecule type" value="Genomic_DNA"/>
</dbReference>
<feature type="binding site" evidence="14 15">
    <location>
        <position position="49"/>
    </location>
    <ligand>
        <name>a divalent metal cation</name>
        <dbReference type="ChEBI" id="CHEBI:60240"/>
    </ligand>
</feature>
<comment type="caution">
    <text evidence="19">The sequence shown here is derived from an EMBL/GenBank/DDBJ whole genome shotgun (WGS) entry which is preliminary data.</text>
</comment>
<dbReference type="InterPro" id="IPR012337">
    <property type="entry name" value="RNaseH-like_sf"/>
</dbReference>
<gene>
    <name evidence="14" type="primary">rnhB</name>
    <name evidence="19" type="ORF">GCM10009668_08730</name>
</gene>
<dbReference type="PANTHER" id="PTHR10954:SF18">
    <property type="entry name" value="RIBONUCLEASE HII"/>
    <property type="match status" value="1"/>
</dbReference>
<keyword evidence="10 14" id="KW-0479">Metal-binding</keyword>
<evidence type="ECO:0000256" key="14">
    <source>
        <dbReference type="HAMAP-Rule" id="MF_00052"/>
    </source>
</evidence>
<dbReference type="SUPFAM" id="SSF53098">
    <property type="entry name" value="Ribonuclease H-like"/>
    <property type="match status" value="1"/>
</dbReference>
<dbReference type="PROSITE" id="PS51975">
    <property type="entry name" value="RNASE_H_2"/>
    <property type="match status" value="1"/>
</dbReference>
<dbReference type="EC" id="3.1.26.4" evidence="6 14"/>
<evidence type="ECO:0000256" key="15">
    <source>
        <dbReference type="PROSITE-ProRule" id="PRU01319"/>
    </source>
</evidence>
<evidence type="ECO:0000313" key="19">
    <source>
        <dbReference type="EMBL" id="GAA1095084.1"/>
    </source>
</evidence>
<reference evidence="20" key="1">
    <citation type="journal article" date="2019" name="Int. J. Syst. Evol. Microbiol.">
        <title>The Global Catalogue of Microorganisms (GCM) 10K type strain sequencing project: providing services to taxonomists for standard genome sequencing and annotation.</title>
        <authorList>
            <consortium name="The Broad Institute Genomics Platform"/>
            <consortium name="The Broad Institute Genome Sequencing Center for Infectious Disease"/>
            <person name="Wu L."/>
            <person name="Ma J."/>
        </authorList>
    </citation>
    <scope>NUCLEOTIDE SEQUENCE [LARGE SCALE GENOMIC DNA]</scope>
    <source>
        <strain evidence="20">JCM 13008</strain>
    </source>
</reference>
<dbReference type="InterPro" id="IPR024567">
    <property type="entry name" value="RNase_HII/HIII_dom"/>
</dbReference>
<feature type="compositionally biased region" description="Low complexity" evidence="17">
    <location>
        <begin position="15"/>
        <end position="25"/>
    </location>
</feature>
<comment type="cofactor">
    <cofactor evidence="14 15">
        <name>Mn(2+)</name>
        <dbReference type="ChEBI" id="CHEBI:29035"/>
    </cofactor>
    <cofactor evidence="14 15">
        <name>Mg(2+)</name>
        <dbReference type="ChEBI" id="CHEBI:18420"/>
    </cofactor>
    <text evidence="14 15">Manganese or magnesium. Binds 1 divalent metal ion per monomer in the absence of substrate. May bind a second metal ion after substrate binding.</text>
</comment>
<keyword evidence="8 14" id="KW-0963">Cytoplasm</keyword>
<evidence type="ECO:0000256" key="2">
    <source>
        <dbReference type="ARBA" id="ARBA00001946"/>
    </source>
</evidence>
<feature type="binding site" evidence="14 15">
    <location>
        <position position="143"/>
    </location>
    <ligand>
        <name>a divalent metal cation</name>
        <dbReference type="ChEBI" id="CHEBI:60240"/>
    </ligand>
</feature>
<dbReference type="HAMAP" id="MF_00052_B">
    <property type="entry name" value="RNase_HII_B"/>
    <property type="match status" value="1"/>
</dbReference>
<feature type="region of interest" description="Disordered" evidence="17">
    <location>
        <begin position="1"/>
        <end position="27"/>
    </location>
</feature>
<evidence type="ECO:0000256" key="13">
    <source>
        <dbReference type="ARBA" id="ARBA00023211"/>
    </source>
</evidence>
<evidence type="ECO:0000256" key="3">
    <source>
        <dbReference type="ARBA" id="ARBA00004065"/>
    </source>
</evidence>
<evidence type="ECO:0000256" key="1">
    <source>
        <dbReference type="ARBA" id="ARBA00000077"/>
    </source>
</evidence>
<keyword evidence="12 14" id="KW-0378">Hydrolase</keyword>
<keyword evidence="13 14" id="KW-0464">Manganese</keyword>
<dbReference type="CDD" id="cd07182">
    <property type="entry name" value="RNase_HII_bacteria_HII_like"/>
    <property type="match status" value="1"/>
</dbReference>
<evidence type="ECO:0000256" key="8">
    <source>
        <dbReference type="ARBA" id="ARBA00022490"/>
    </source>
</evidence>
<evidence type="ECO:0000256" key="9">
    <source>
        <dbReference type="ARBA" id="ARBA00022722"/>
    </source>
</evidence>
<evidence type="ECO:0000256" key="7">
    <source>
        <dbReference type="ARBA" id="ARBA00019179"/>
    </source>
</evidence>
<dbReference type="InterPro" id="IPR022898">
    <property type="entry name" value="RNase_HII"/>
</dbReference>
<evidence type="ECO:0000256" key="17">
    <source>
        <dbReference type="SAM" id="MobiDB-lite"/>
    </source>
</evidence>
<comment type="subcellular location">
    <subcellularLocation>
        <location evidence="4 14">Cytoplasm</location>
    </subcellularLocation>
</comment>
<evidence type="ECO:0000256" key="6">
    <source>
        <dbReference type="ARBA" id="ARBA00012180"/>
    </source>
</evidence>
<protein>
    <recommendedName>
        <fullName evidence="7 14">Ribonuclease HII</fullName>
        <shortName evidence="14">RNase HII</shortName>
        <ecNumber evidence="6 14">3.1.26.4</ecNumber>
    </recommendedName>
</protein>
<keyword evidence="9 14" id="KW-0540">Nuclease</keyword>
<proteinExistence type="inferred from homology"/>
<keyword evidence="11 14" id="KW-0255">Endonuclease</keyword>
<comment type="catalytic activity">
    <reaction evidence="1 14 15 16">
        <text>Endonucleolytic cleavage to 5'-phosphomonoester.</text>
        <dbReference type="EC" id="3.1.26.4"/>
    </reaction>
</comment>
<dbReference type="InterPro" id="IPR001352">
    <property type="entry name" value="RNase_HII/HIII"/>
</dbReference>
<evidence type="ECO:0000256" key="10">
    <source>
        <dbReference type="ARBA" id="ARBA00022723"/>
    </source>
</evidence>
<keyword evidence="20" id="KW-1185">Reference proteome</keyword>
<evidence type="ECO:0000256" key="5">
    <source>
        <dbReference type="ARBA" id="ARBA00007383"/>
    </source>
</evidence>
<evidence type="ECO:0000256" key="4">
    <source>
        <dbReference type="ARBA" id="ARBA00004496"/>
    </source>
</evidence>
<name>A0ABP4E9G3_9ACTN</name>
<dbReference type="Pfam" id="PF01351">
    <property type="entry name" value="RNase_HII"/>
    <property type="match status" value="1"/>
</dbReference>
<accession>A0ABP4E9G3</accession>
<sequence length="261" mass="27982">MGADLAREPLRQAQPPRGLRGRPGPAVKPTLRYERRLLREGRTHLACLDEVGRGALSGPVSIGAVLISLETRTAPQGVRDSKLLTPAARLRLVPRIQRWALAYGVGHASSAEIDEFGIMAALRLAGQRALGRLGTLPDLVLLDGNHDYLTPPEQLSLLPEPGLETVMPPVVTQIKADMTCAAVAAASVLAKTERDALMIALDREHPGYGWSENKGYSAPEHIAALAQLGPSPQHRVSWRLPGVEAERPLDSALTAAVKEAL</sequence>
<dbReference type="Proteomes" id="UP001501581">
    <property type="component" value="Unassembled WGS sequence"/>
</dbReference>
<feature type="binding site" evidence="14 15">
    <location>
        <position position="50"/>
    </location>
    <ligand>
        <name>a divalent metal cation</name>
        <dbReference type="ChEBI" id="CHEBI:60240"/>
    </ligand>
</feature>
<evidence type="ECO:0000313" key="20">
    <source>
        <dbReference type="Proteomes" id="UP001501581"/>
    </source>
</evidence>
<dbReference type="PANTHER" id="PTHR10954">
    <property type="entry name" value="RIBONUCLEASE H2 SUBUNIT A"/>
    <property type="match status" value="1"/>
</dbReference>
<evidence type="ECO:0000256" key="16">
    <source>
        <dbReference type="RuleBase" id="RU003515"/>
    </source>
</evidence>
<organism evidence="19 20">
    <name type="scientific">Nocardioides dubius</name>
    <dbReference type="NCBI Taxonomy" id="317019"/>
    <lineage>
        <taxon>Bacteria</taxon>
        <taxon>Bacillati</taxon>
        <taxon>Actinomycetota</taxon>
        <taxon>Actinomycetes</taxon>
        <taxon>Propionibacteriales</taxon>
        <taxon>Nocardioidaceae</taxon>
        <taxon>Nocardioides</taxon>
    </lineage>
</organism>
<evidence type="ECO:0000259" key="18">
    <source>
        <dbReference type="PROSITE" id="PS51975"/>
    </source>
</evidence>
<feature type="compositionally biased region" description="Basic and acidic residues" evidence="17">
    <location>
        <begin position="1"/>
        <end position="10"/>
    </location>
</feature>
<comment type="function">
    <text evidence="3 14 16">Endonuclease that specifically degrades the RNA of RNA-DNA hybrids.</text>
</comment>
<comment type="similarity">
    <text evidence="5 14 16">Belongs to the RNase HII family.</text>
</comment>
<dbReference type="NCBIfam" id="NF000595">
    <property type="entry name" value="PRK00015.1-3"/>
    <property type="match status" value="1"/>
</dbReference>
<feature type="domain" description="RNase H type-2" evidence="18">
    <location>
        <begin position="43"/>
        <end position="254"/>
    </location>
</feature>
<comment type="cofactor">
    <cofactor evidence="2">
        <name>Mg(2+)</name>
        <dbReference type="ChEBI" id="CHEBI:18420"/>
    </cofactor>
</comment>
<evidence type="ECO:0000256" key="11">
    <source>
        <dbReference type="ARBA" id="ARBA00022759"/>
    </source>
</evidence>